<protein>
    <submittedName>
        <fullName evidence="1">Uncharacterized protein</fullName>
    </submittedName>
</protein>
<sequence>MLRAVRKAHLLQRLHGKHPALFQPDALINQGQLYIFQHAEILHQIILLKNKPDLLVADVAELLVAQLPHVHPIQQVVSPGGDVQTAQHVHHGGLSRAGLTHDGHKLPPLNVKGNSVQRPDLALKALSIDFINFL</sequence>
<comment type="caution">
    <text evidence="1">The sequence shown here is derived from an EMBL/GenBank/DDBJ whole genome shotgun (WGS) entry which is preliminary data.</text>
</comment>
<proteinExistence type="predicted"/>
<dbReference type="EMBL" id="VSSQ01042991">
    <property type="protein sequence ID" value="MPM96632.1"/>
    <property type="molecule type" value="Genomic_DNA"/>
</dbReference>
<reference evidence="1" key="1">
    <citation type="submission" date="2019-08" db="EMBL/GenBank/DDBJ databases">
        <authorList>
            <person name="Kucharzyk K."/>
            <person name="Murdoch R.W."/>
            <person name="Higgins S."/>
            <person name="Loffler F."/>
        </authorList>
    </citation>
    <scope>NUCLEOTIDE SEQUENCE</scope>
</reference>
<organism evidence="1">
    <name type="scientific">bioreactor metagenome</name>
    <dbReference type="NCBI Taxonomy" id="1076179"/>
    <lineage>
        <taxon>unclassified sequences</taxon>
        <taxon>metagenomes</taxon>
        <taxon>ecological metagenomes</taxon>
    </lineage>
</organism>
<dbReference type="AntiFam" id="ANF00095">
    <property type="entry name" value="Shadow ORF (opposite ABC transporters)"/>
</dbReference>
<accession>A0A645E7N9</accession>
<gene>
    <name evidence="1" type="ORF">SDC9_143797</name>
</gene>
<evidence type="ECO:0000313" key="1">
    <source>
        <dbReference type="EMBL" id="MPM96632.1"/>
    </source>
</evidence>
<name>A0A645E7N9_9ZZZZ</name>
<dbReference type="AlphaFoldDB" id="A0A645E7N9"/>